<feature type="domain" description="AB hydrolase-1" evidence="2">
    <location>
        <begin position="24"/>
        <end position="271"/>
    </location>
</feature>
<dbReference type="GO" id="GO:0016020">
    <property type="term" value="C:membrane"/>
    <property type="evidence" value="ECO:0007669"/>
    <property type="project" value="TreeGrafter"/>
</dbReference>
<dbReference type="Pfam" id="PF00561">
    <property type="entry name" value="Abhydrolase_1"/>
    <property type="match status" value="1"/>
</dbReference>
<dbReference type="EMBL" id="CAFBNU010000001">
    <property type="protein sequence ID" value="CAB4958418.1"/>
    <property type="molecule type" value="Genomic_DNA"/>
</dbReference>
<dbReference type="InterPro" id="IPR000073">
    <property type="entry name" value="AB_hydrolase_1"/>
</dbReference>
<accession>A0A6J7AY56</accession>
<dbReference type="EMBL" id="CAFBMA010000001">
    <property type="protein sequence ID" value="CAB4888592.1"/>
    <property type="molecule type" value="Genomic_DNA"/>
</dbReference>
<dbReference type="Gene3D" id="3.40.50.1820">
    <property type="entry name" value="alpha/beta hydrolase"/>
    <property type="match status" value="1"/>
</dbReference>
<dbReference type="SUPFAM" id="SSF53474">
    <property type="entry name" value="alpha/beta-Hydrolases"/>
    <property type="match status" value="1"/>
</dbReference>
<dbReference type="EMBL" id="CAEZXD010000036">
    <property type="protein sequence ID" value="CAB4681048.1"/>
    <property type="molecule type" value="Genomic_DNA"/>
</dbReference>
<dbReference type="InterPro" id="IPR050266">
    <property type="entry name" value="AB_hydrolase_sf"/>
</dbReference>
<gene>
    <name evidence="3" type="ORF">UFOPK2343_01109</name>
    <name evidence="4" type="ORF">UFOPK2652_00309</name>
    <name evidence="5" type="ORF">UFOPK3128_00112</name>
    <name evidence="6" type="ORF">UFOPK3227_00705</name>
    <name evidence="7" type="ORF">UFOPK3511_00160</name>
    <name evidence="8" type="ORF">UFOPK3880_00112</name>
    <name evidence="9" type="ORF">UFOPK4146_00365</name>
</gene>
<dbReference type="EMBL" id="CAFAAZ010000001">
    <property type="protein sequence ID" value="CAB4812325.1"/>
    <property type="molecule type" value="Genomic_DNA"/>
</dbReference>
<evidence type="ECO:0000313" key="8">
    <source>
        <dbReference type="EMBL" id="CAB4958418.1"/>
    </source>
</evidence>
<keyword evidence="1" id="KW-0378">Hydrolase</keyword>
<organism evidence="6">
    <name type="scientific">freshwater metagenome</name>
    <dbReference type="NCBI Taxonomy" id="449393"/>
    <lineage>
        <taxon>unclassified sequences</taxon>
        <taxon>metagenomes</taxon>
        <taxon>ecological metagenomes</taxon>
    </lineage>
</organism>
<dbReference type="InterPro" id="IPR029058">
    <property type="entry name" value="AB_hydrolase_fold"/>
</dbReference>
<dbReference type="GO" id="GO:0016787">
    <property type="term" value="F:hydrolase activity"/>
    <property type="evidence" value="ECO:0007669"/>
    <property type="project" value="UniProtKB-KW"/>
</dbReference>
<evidence type="ECO:0000313" key="7">
    <source>
        <dbReference type="EMBL" id="CAB4888592.1"/>
    </source>
</evidence>
<protein>
    <submittedName>
        <fullName evidence="6">Unannotated protein</fullName>
    </submittedName>
</protein>
<dbReference type="PANTHER" id="PTHR43798:SF31">
    <property type="entry name" value="AB HYDROLASE SUPERFAMILY PROTEIN YCLE"/>
    <property type="match status" value="1"/>
</dbReference>
<evidence type="ECO:0000313" key="9">
    <source>
        <dbReference type="EMBL" id="CAB5022888.1"/>
    </source>
</evidence>
<evidence type="ECO:0000259" key="2">
    <source>
        <dbReference type="Pfam" id="PF00561"/>
    </source>
</evidence>
<evidence type="ECO:0000256" key="1">
    <source>
        <dbReference type="ARBA" id="ARBA00022801"/>
    </source>
</evidence>
<evidence type="ECO:0000313" key="5">
    <source>
        <dbReference type="EMBL" id="CAB4812325.1"/>
    </source>
</evidence>
<dbReference type="EMBL" id="CAFAHD010000076">
    <property type="protein sequence ID" value="CAB4837680.1"/>
    <property type="molecule type" value="Genomic_DNA"/>
</dbReference>
<dbReference type="AlphaFoldDB" id="A0A6J7AY56"/>
<proteinExistence type="predicted"/>
<evidence type="ECO:0000313" key="4">
    <source>
        <dbReference type="EMBL" id="CAB4703045.1"/>
    </source>
</evidence>
<evidence type="ECO:0000313" key="6">
    <source>
        <dbReference type="EMBL" id="CAB4837680.1"/>
    </source>
</evidence>
<evidence type="ECO:0000313" key="3">
    <source>
        <dbReference type="EMBL" id="CAB4681048.1"/>
    </source>
</evidence>
<dbReference type="PANTHER" id="PTHR43798">
    <property type="entry name" value="MONOACYLGLYCEROL LIPASE"/>
    <property type="match status" value="1"/>
</dbReference>
<name>A0A6J7AY56_9ZZZZ</name>
<sequence length="286" mass="31219">MTLFKLQDGRNLDFVSNGSTSKSAILFHHGTPGECTGWLKWFGDIPKVAAIAASRPGYGLSDRRRDRNVASDIDNQRELLDHLGIESFVSIGWSGGGPHAINMTRDSRCKGAITLAGVGEWGNPDLDFLNGMGPENHEEFGAAVQGEESIEKWMQTNATAFKNVQGSDLIESFGGLIGEADKKALTAEVADLDAASYRRALSVSYLGWLDDDLAFVKPFGFNLAEVKKPVYVWQGDDDFMVPRAHSEWLAKHIPTAKLNFLPGHGHISLGESYRSEIIAQALEILG</sequence>
<reference evidence="6" key="1">
    <citation type="submission" date="2020-05" db="EMBL/GenBank/DDBJ databases">
        <authorList>
            <person name="Chiriac C."/>
            <person name="Salcher M."/>
            <person name="Ghai R."/>
            <person name="Kavagutti S V."/>
        </authorList>
    </citation>
    <scope>NUCLEOTIDE SEQUENCE</scope>
</reference>
<dbReference type="EMBL" id="CAFBPT010000002">
    <property type="protein sequence ID" value="CAB5022888.1"/>
    <property type="molecule type" value="Genomic_DNA"/>
</dbReference>
<dbReference type="EMBL" id="CAEZYD010000002">
    <property type="protein sequence ID" value="CAB4703045.1"/>
    <property type="molecule type" value="Genomic_DNA"/>
</dbReference>